<dbReference type="Pfam" id="PF11751">
    <property type="entry name" value="PorP_SprF"/>
    <property type="match status" value="1"/>
</dbReference>
<dbReference type="Proteomes" id="UP001597508">
    <property type="component" value="Unassembled WGS sequence"/>
</dbReference>
<evidence type="ECO:0000256" key="1">
    <source>
        <dbReference type="SAM" id="SignalP"/>
    </source>
</evidence>
<feature type="signal peptide" evidence="1">
    <location>
        <begin position="1"/>
        <end position="23"/>
    </location>
</feature>
<protein>
    <submittedName>
        <fullName evidence="2">Type IX secretion system membrane protein PorP/SprF</fullName>
    </submittedName>
</protein>
<accession>A0ABW5LXM0</accession>
<gene>
    <name evidence="2" type="ORF">ACFSRZ_14410</name>
</gene>
<sequence length="306" mass="34322">MIKNIKNIAIVVIGLISCSNLFAQQDPEYTQYMYNTMVINPGYAGSKGYGSLTLLGRSQWVGVNGAPETQTLSFHTPLGLSNLGLGFNLIKDELGPSEEIYADANISYTLRTSEVGNLAFGLRLGGRMLNIDWSKGNFQNPDVVFNQNINNRFLATVGAGFYYYTDKWYLGLSVPNFLRTDHYDDLVESVAIERLHYFLILGRVFDLSEDVKFKPAALAKIVSGAPLSIDISANFLFNERFTAGLSYRWDDSISALINIQVNDRLQIGYAYDLTTSNFRNYNSGTHEVMLTYDLLKAPKLKSPRFF</sequence>
<evidence type="ECO:0000313" key="3">
    <source>
        <dbReference type="Proteomes" id="UP001597508"/>
    </source>
</evidence>
<feature type="chain" id="PRO_5045300864" evidence="1">
    <location>
        <begin position="24"/>
        <end position="306"/>
    </location>
</feature>
<proteinExistence type="predicted"/>
<keyword evidence="3" id="KW-1185">Reference proteome</keyword>
<organism evidence="2 3">
    <name type="scientific">Pseudotenacibaculum haliotis</name>
    <dbReference type="NCBI Taxonomy" id="1862138"/>
    <lineage>
        <taxon>Bacteria</taxon>
        <taxon>Pseudomonadati</taxon>
        <taxon>Bacteroidota</taxon>
        <taxon>Flavobacteriia</taxon>
        <taxon>Flavobacteriales</taxon>
        <taxon>Flavobacteriaceae</taxon>
        <taxon>Pseudotenacibaculum</taxon>
    </lineage>
</organism>
<evidence type="ECO:0000313" key="2">
    <source>
        <dbReference type="EMBL" id="MFD2568566.1"/>
    </source>
</evidence>
<dbReference type="RefSeq" id="WP_379667275.1">
    <property type="nucleotide sequence ID" value="NZ_JBHULH010000012.1"/>
</dbReference>
<name>A0ABW5LXM0_9FLAO</name>
<reference evidence="3" key="1">
    <citation type="journal article" date="2019" name="Int. J. Syst. Evol. Microbiol.">
        <title>The Global Catalogue of Microorganisms (GCM) 10K type strain sequencing project: providing services to taxonomists for standard genome sequencing and annotation.</title>
        <authorList>
            <consortium name="The Broad Institute Genomics Platform"/>
            <consortium name="The Broad Institute Genome Sequencing Center for Infectious Disease"/>
            <person name="Wu L."/>
            <person name="Ma J."/>
        </authorList>
    </citation>
    <scope>NUCLEOTIDE SEQUENCE [LARGE SCALE GENOMIC DNA]</scope>
    <source>
        <strain evidence="3">KCTC 52127</strain>
    </source>
</reference>
<comment type="caution">
    <text evidence="2">The sequence shown here is derived from an EMBL/GenBank/DDBJ whole genome shotgun (WGS) entry which is preliminary data.</text>
</comment>
<dbReference type="PROSITE" id="PS51257">
    <property type="entry name" value="PROKAR_LIPOPROTEIN"/>
    <property type="match status" value="1"/>
</dbReference>
<dbReference type="NCBIfam" id="TIGR03519">
    <property type="entry name" value="T9SS_PorP_fam"/>
    <property type="match status" value="1"/>
</dbReference>
<keyword evidence="1" id="KW-0732">Signal</keyword>
<dbReference type="InterPro" id="IPR019861">
    <property type="entry name" value="PorP/SprF_Bacteroidetes"/>
</dbReference>
<dbReference type="EMBL" id="JBHULH010000012">
    <property type="protein sequence ID" value="MFD2568566.1"/>
    <property type="molecule type" value="Genomic_DNA"/>
</dbReference>